<dbReference type="InterPro" id="IPR007948">
    <property type="entry name" value="DUF736"/>
</dbReference>
<proteinExistence type="predicted"/>
<accession>V6HXQ3</accession>
<sequence>MEERVDKKEGKKFFNLEINFPFSPKMEFYVRENSKKNAPDARASAPDFLVYYARNQVGAAWKKTSKNSTEYLSCEIMAPLHLEGKLNFALFPDPATPGDYNVLYSEPMEKKPSQEEVPY</sequence>
<evidence type="ECO:0000313" key="1">
    <source>
        <dbReference type="EMBL" id="EQA61807.1"/>
    </source>
</evidence>
<gene>
    <name evidence="1" type="ORF">LEP1GSC062_3268</name>
</gene>
<name>V6HXQ3_9LEPT</name>
<dbReference type="EMBL" id="AHMT02000044">
    <property type="protein sequence ID" value="EQA61807.1"/>
    <property type="molecule type" value="Genomic_DNA"/>
</dbReference>
<keyword evidence="2" id="KW-1185">Reference proteome</keyword>
<comment type="caution">
    <text evidence="1">The sequence shown here is derived from an EMBL/GenBank/DDBJ whole genome shotgun (WGS) entry which is preliminary data.</text>
</comment>
<evidence type="ECO:0000313" key="2">
    <source>
        <dbReference type="Proteomes" id="UP000018747"/>
    </source>
</evidence>
<protein>
    <submittedName>
        <fullName evidence="1">PF05284 family protein</fullName>
    </submittedName>
</protein>
<dbReference type="AlphaFoldDB" id="V6HXQ3"/>
<reference evidence="1" key="1">
    <citation type="submission" date="2013-05" db="EMBL/GenBank/DDBJ databases">
        <authorList>
            <person name="Harkins D.M."/>
            <person name="Durkin A.S."/>
            <person name="Brinkac L.M."/>
            <person name="Haft D.H."/>
            <person name="Selengut J.D."/>
            <person name="Sanka R."/>
            <person name="DePew J."/>
            <person name="Purushe J."/>
            <person name="Hartskeerl R.A."/>
            <person name="Ahmed A."/>
            <person name="van der Linden H."/>
            <person name="Goris M.G.A."/>
            <person name="Vinetz J.M."/>
            <person name="Sutton G.G."/>
            <person name="Nierman W.C."/>
            <person name="Fouts D.E."/>
        </authorList>
    </citation>
    <scope>NUCLEOTIDE SEQUENCE [LARGE SCALE GENOMIC DNA]</scope>
    <source>
        <strain evidence="1">L 60</strain>
    </source>
</reference>
<dbReference type="Pfam" id="PF05284">
    <property type="entry name" value="DUF736"/>
    <property type="match status" value="1"/>
</dbReference>
<dbReference type="Proteomes" id="UP000018747">
    <property type="component" value="Unassembled WGS sequence"/>
</dbReference>
<organism evidence="1 2">
    <name type="scientific">Leptospira alexanderi serovar Manhao 3 str. L 60</name>
    <dbReference type="NCBI Taxonomy" id="1049759"/>
    <lineage>
        <taxon>Bacteria</taxon>
        <taxon>Pseudomonadati</taxon>
        <taxon>Spirochaetota</taxon>
        <taxon>Spirochaetia</taxon>
        <taxon>Leptospirales</taxon>
        <taxon>Leptospiraceae</taxon>
        <taxon>Leptospira</taxon>
    </lineage>
</organism>
<dbReference type="STRING" id="100053.GCA_002009845_02391"/>